<accession>A0A8S0TV35</accession>
<dbReference type="Proteomes" id="UP000594638">
    <property type="component" value="Unassembled WGS sequence"/>
</dbReference>
<sequence>MEFQFWVPENVQLPARISQRSNLKYIKTVMDHLDDRLRADFLNSCLGFLTDVPEIHFSAQLIQALVCRGIRCDKSHELWFNVQGHLTRFGLQEYAIVTALHAGLFPKGDRYTKALEKRRLKEKYFKSLEKISCAQLEKTFVHVSTPQADRYKLRLALIVEGVITTPDNNGFRGTWARKMSDAKMKNEKDVSYTIHEFSIVMQLHVHATLCPTEAERDFPYITSLVPFPYRSMQIFDDLVRSVVGSQFHKTAPPSRGHDGNVAGDGHDDELSAGEGNDDDGSKADESGHSSHDTSSETSAGDTEDDEDPRDDNRVHYPLQWVLRLHLDFRLRGVDRL</sequence>
<feature type="compositionally biased region" description="Basic and acidic residues" evidence="1">
    <location>
        <begin position="279"/>
        <end position="294"/>
    </location>
</feature>
<dbReference type="AlphaFoldDB" id="A0A8S0TV35"/>
<comment type="caution">
    <text evidence="3">The sequence shown here is derived from an EMBL/GenBank/DDBJ whole genome shotgun (WGS) entry which is preliminary data.</text>
</comment>
<keyword evidence="4" id="KW-1185">Reference proteome</keyword>
<feature type="region of interest" description="Disordered" evidence="1">
    <location>
        <begin position="247"/>
        <end position="314"/>
    </location>
</feature>
<dbReference type="InterPro" id="IPR015410">
    <property type="entry name" value="DUF1985"/>
</dbReference>
<dbReference type="OrthoDB" id="1930729at2759"/>
<dbReference type="EMBL" id="CACTIH010007327">
    <property type="protein sequence ID" value="CAA3009826.1"/>
    <property type="molecule type" value="Genomic_DNA"/>
</dbReference>
<evidence type="ECO:0000259" key="2">
    <source>
        <dbReference type="Pfam" id="PF09331"/>
    </source>
</evidence>
<name>A0A8S0TV35_OLEEU</name>
<reference evidence="3 4" key="1">
    <citation type="submission" date="2019-12" db="EMBL/GenBank/DDBJ databases">
        <authorList>
            <person name="Alioto T."/>
            <person name="Alioto T."/>
            <person name="Gomez Garrido J."/>
        </authorList>
    </citation>
    <scope>NUCLEOTIDE SEQUENCE [LARGE SCALE GENOMIC DNA]</scope>
</reference>
<dbReference type="Pfam" id="PF09331">
    <property type="entry name" value="DUF1985"/>
    <property type="match status" value="1"/>
</dbReference>
<feature type="domain" description="DUF1985" evidence="2">
    <location>
        <begin position="67"/>
        <end position="183"/>
    </location>
</feature>
<organism evidence="3 4">
    <name type="scientific">Olea europaea subsp. europaea</name>
    <dbReference type="NCBI Taxonomy" id="158383"/>
    <lineage>
        <taxon>Eukaryota</taxon>
        <taxon>Viridiplantae</taxon>
        <taxon>Streptophyta</taxon>
        <taxon>Embryophyta</taxon>
        <taxon>Tracheophyta</taxon>
        <taxon>Spermatophyta</taxon>
        <taxon>Magnoliopsida</taxon>
        <taxon>eudicotyledons</taxon>
        <taxon>Gunneridae</taxon>
        <taxon>Pentapetalae</taxon>
        <taxon>asterids</taxon>
        <taxon>lamiids</taxon>
        <taxon>Lamiales</taxon>
        <taxon>Oleaceae</taxon>
        <taxon>Oleeae</taxon>
        <taxon>Olea</taxon>
    </lineage>
</organism>
<dbReference type="Gramene" id="OE9A102834T1">
    <property type="protein sequence ID" value="OE9A102834C1"/>
    <property type="gene ID" value="OE9A102834"/>
</dbReference>
<dbReference type="PANTHER" id="PTHR48449">
    <property type="entry name" value="DUF1985 DOMAIN-CONTAINING PROTEIN"/>
    <property type="match status" value="1"/>
</dbReference>
<gene>
    <name evidence="3" type="ORF">OLEA9_A102834</name>
</gene>
<protein>
    <recommendedName>
        <fullName evidence="2">DUF1985 domain-containing protein</fullName>
    </recommendedName>
</protein>
<evidence type="ECO:0000256" key="1">
    <source>
        <dbReference type="SAM" id="MobiDB-lite"/>
    </source>
</evidence>
<evidence type="ECO:0000313" key="3">
    <source>
        <dbReference type="EMBL" id="CAA3009826.1"/>
    </source>
</evidence>
<evidence type="ECO:0000313" key="4">
    <source>
        <dbReference type="Proteomes" id="UP000594638"/>
    </source>
</evidence>
<proteinExistence type="predicted"/>
<dbReference type="PANTHER" id="PTHR48449:SF1">
    <property type="entry name" value="DUF1985 DOMAIN-CONTAINING PROTEIN"/>
    <property type="match status" value="1"/>
</dbReference>